<accession>A0A561PUG0</accession>
<comment type="caution">
    <text evidence="4">The sequence shown here is derived from an EMBL/GenBank/DDBJ whole genome shotgun (WGS) entry which is preliminary data.</text>
</comment>
<reference evidence="4 5" key="1">
    <citation type="submission" date="2019-06" db="EMBL/GenBank/DDBJ databases">
        <title>Sorghum-associated microbial communities from plants grown in Nebraska, USA.</title>
        <authorList>
            <person name="Schachtman D."/>
        </authorList>
    </citation>
    <scope>NUCLEOTIDE SEQUENCE [LARGE SCALE GENOMIC DNA]</scope>
    <source>
        <strain evidence="4 5">1209</strain>
    </source>
</reference>
<dbReference type="Proteomes" id="UP000320811">
    <property type="component" value="Unassembled WGS sequence"/>
</dbReference>
<dbReference type="Pfam" id="PF04773">
    <property type="entry name" value="FecR"/>
    <property type="match status" value="1"/>
</dbReference>
<evidence type="ECO:0000259" key="3">
    <source>
        <dbReference type="Pfam" id="PF16344"/>
    </source>
</evidence>
<name>A0A561PUG0_9BACT</name>
<evidence type="ECO:0000256" key="1">
    <source>
        <dbReference type="SAM" id="Phobius"/>
    </source>
</evidence>
<evidence type="ECO:0000313" key="4">
    <source>
        <dbReference type="EMBL" id="TWF41755.1"/>
    </source>
</evidence>
<dbReference type="InterPro" id="IPR012373">
    <property type="entry name" value="Ferrdict_sens_TM"/>
</dbReference>
<sequence>MEPKNFPVADLLQKYLDGTLTDAESIALFAWLKENPVEEDTQLEPLLEAVYHRSFGEPPALSPAASARILNRLMDSTATPVVPLRRRWLRYAAAAVLILAAAGTAMLLMRHRDTTPPLAGNLAAPAKQGNHAVLTLADGRQIQLDSAQGNIVQSGELKVNNDSGQLDYEGKAGNMEYHTLTTPRGGQYKLLLPDGTTAWLNAGSSIRFPTAFNGKYRQVKMTGEVYFDVKQQANNPFMVDINGKATVEVLGTAFNVNAYTDEPAIRTTLLQGSVRMTHHGKSAILEPGQQAIASHDQLNVTSNTDTEMAVAWKDGLFRFDHTPLDEVLRQLARWYNVEVVYEKGVPDVPFSGEIKRDLDLKQALIVLGSMGVHCRVDGNKLIIMP</sequence>
<keyword evidence="1" id="KW-1133">Transmembrane helix</keyword>
<keyword evidence="5" id="KW-1185">Reference proteome</keyword>
<dbReference type="PANTHER" id="PTHR30273">
    <property type="entry name" value="PERIPLASMIC SIGNAL SENSOR AND SIGMA FACTOR ACTIVATOR FECR-RELATED"/>
    <property type="match status" value="1"/>
</dbReference>
<feature type="domain" description="FecR protein" evidence="2">
    <location>
        <begin position="179"/>
        <end position="275"/>
    </location>
</feature>
<dbReference type="PIRSF" id="PIRSF018266">
    <property type="entry name" value="FecR"/>
    <property type="match status" value="1"/>
</dbReference>
<gene>
    <name evidence="4" type="ORF">FHW36_103559</name>
</gene>
<dbReference type="AlphaFoldDB" id="A0A561PUG0"/>
<evidence type="ECO:0000259" key="2">
    <source>
        <dbReference type="Pfam" id="PF04773"/>
    </source>
</evidence>
<dbReference type="OrthoDB" id="640652at2"/>
<dbReference type="EMBL" id="VIWO01000003">
    <property type="protein sequence ID" value="TWF41755.1"/>
    <property type="molecule type" value="Genomic_DNA"/>
</dbReference>
<organism evidence="4 5">
    <name type="scientific">Chitinophaga polysaccharea</name>
    <dbReference type="NCBI Taxonomy" id="1293035"/>
    <lineage>
        <taxon>Bacteria</taxon>
        <taxon>Pseudomonadati</taxon>
        <taxon>Bacteroidota</taxon>
        <taxon>Chitinophagia</taxon>
        <taxon>Chitinophagales</taxon>
        <taxon>Chitinophagaceae</taxon>
        <taxon>Chitinophaga</taxon>
    </lineage>
</organism>
<feature type="transmembrane region" description="Helical" evidence="1">
    <location>
        <begin position="88"/>
        <end position="109"/>
    </location>
</feature>
<dbReference type="RefSeq" id="WP_145670057.1">
    <property type="nucleotide sequence ID" value="NZ_VIWO01000003.1"/>
</dbReference>
<evidence type="ECO:0000313" key="5">
    <source>
        <dbReference type="Proteomes" id="UP000320811"/>
    </source>
</evidence>
<dbReference type="InterPro" id="IPR032508">
    <property type="entry name" value="FecR_C"/>
</dbReference>
<dbReference type="PANTHER" id="PTHR30273:SF2">
    <property type="entry name" value="PROTEIN FECR"/>
    <property type="match status" value="1"/>
</dbReference>
<dbReference type="GO" id="GO:0016989">
    <property type="term" value="F:sigma factor antagonist activity"/>
    <property type="evidence" value="ECO:0007669"/>
    <property type="project" value="TreeGrafter"/>
</dbReference>
<dbReference type="InterPro" id="IPR006860">
    <property type="entry name" value="FecR"/>
</dbReference>
<dbReference type="Gene3D" id="3.55.50.30">
    <property type="match status" value="1"/>
</dbReference>
<feature type="domain" description="Protein FecR C-terminal" evidence="3">
    <location>
        <begin position="317"/>
        <end position="383"/>
    </location>
</feature>
<dbReference type="Pfam" id="PF16344">
    <property type="entry name" value="FecR_C"/>
    <property type="match status" value="1"/>
</dbReference>
<keyword evidence="1" id="KW-0812">Transmembrane</keyword>
<proteinExistence type="predicted"/>
<dbReference type="Gene3D" id="2.60.120.1440">
    <property type="match status" value="1"/>
</dbReference>
<protein>
    <submittedName>
        <fullName evidence="4">FecR family protein</fullName>
    </submittedName>
</protein>
<keyword evidence="1" id="KW-0472">Membrane</keyword>